<dbReference type="CDD" id="cd01556">
    <property type="entry name" value="EPSP_synthase"/>
    <property type="match status" value="1"/>
</dbReference>
<feature type="binding site" evidence="8">
    <location>
        <position position="169"/>
    </location>
    <ligand>
        <name>3-phosphoshikimate</name>
        <dbReference type="ChEBI" id="CHEBI:145989"/>
    </ligand>
</feature>
<comment type="caution">
    <text evidence="8">Lacks conserved residue(s) required for the propagation of feature annotation.</text>
</comment>
<feature type="binding site" evidence="8">
    <location>
        <position position="386"/>
    </location>
    <ligand>
        <name>phosphoenolpyruvate</name>
        <dbReference type="ChEBI" id="CHEBI:58702"/>
    </ligand>
</feature>
<dbReference type="InterPro" id="IPR006264">
    <property type="entry name" value="EPSP_synthase"/>
</dbReference>
<feature type="domain" description="Enolpyruvate transferase" evidence="9">
    <location>
        <begin position="12"/>
        <end position="418"/>
    </location>
</feature>
<dbReference type="SUPFAM" id="SSF55205">
    <property type="entry name" value="EPT/RTPC-like"/>
    <property type="match status" value="1"/>
</dbReference>
<dbReference type="UniPathway" id="UPA00053">
    <property type="reaction ID" value="UER00089"/>
</dbReference>
<proteinExistence type="inferred from homology"/>
<feature type="active site" description="Proton acceptor" evidence="8">
    <location>
        <position position="312"/>
    </location>
</feature>
<evidence type="ECO:0000256" key="4">
    <source>
        <dbReference type="ARBA" id="ARBA00022605"/>
    </source>
</evidence>
<dbReference type="GO" id="GO:0008652">
    <property type="term" value="P:amino acid biosynthetic process"/>
    <property type="evidence" value="ECO:0007669"/>
    <property type="project" value="UniProtKB-KW"/>
</dbReference>
<feature type="binding site" evidence="8">
    <location>
        <position position="97"/>
    </location>
    <ligand>
        <name>phosphoenolpyruvate</name>
        <dbReference type="ChEBI" id="CHEBI:58702"/>
    </ligand>
</feature>
<comment type="pathway">
    <text evidence="1 8">Metabolic intermediate biosynthesis; chorismate biosynthesis; chorismate from D-erythrose 4-phosphate and phosphoenolpyruvate: step 6/7.</text>
</comment>
<dbReference type="FunFam" id="3.65.10.10:FF:000010">
    <property type="entry name" value="3-phosphoshikimate 1-carboxyvinyltransferase"/>
    <property type="match status" value="1"/>
</dbReference>
<dbReference type="AlphaFoldDB" id="A0A172UVM4"/>
<evidence type="ECO:0000256" key="1">
    <source>
        <dbReference type="ARBA" id="ARBA00004811"/>
    </source>
</evidence>
<dbReference type="InterPro" id="IPR036968">
    <property type="entry name" value="Enolpyruvate_Tfrase_sf"/>
</dbReference>
<feature type="binding site" evidence="8">
    <location>
        <position position="27"/>
    </location>
    <ligand>
        <name>3-phosphoshikimate</name>
        <dbReference type="ChEBI" id="CHEBI:145989"/>
    </ligand>
</feature>
<dbReference type="OrthoDB" id="9809920at2"/>
<feature type="binding site" evidence="8">
    <location>
        <position position="168"/>
    </location>
    <ligand>
        <name>3-phosphoshikimate</name>
        <dbReference type="ChEBI" id="CHEBI:145989"/>
    </ligand>
</feature>
<feature type="binding site" evidence="8">
    <location>
        <position position="170"/>
    </location>
    <ligand>
        <name>3-phosphoshikimate</name>
        <dbReference type="ChEBI" id="CHEBI:145989"/>
    </ligand>
</feature>
<keyword evidence="5 8" id="KW-0808">Transferase</keyword>
<dbReference type="NCBIfam" id="TIGR01356">
    <property type="entry name" value="aroA"/>
    <property type="match status" value="1"/>
</dbReference>
<dbReference type="GO" id="GO:0003866">
    <property type="term" value="F:3-phosphoshikimate 1-carboxyvinyltransferase activity"/>
    <property type="evidence" value="ECO:0007669"/>
    <property type="project" value="UniProtKB-UniRule"/>
</dbReference>
<comment type="function">
    <text evidence="8">Catalyzes the transfer of the enolpyruvyl moiety of phosphoenolpyruvate (PEP) to the 5-hydroxyl of shikimate-3-phosphate (S3P) to produce enolpyruvyl shikimate-3-phosphate and inorganic phosphate.</text>
</comment>
<dbReference type="GO" id="GO:0009423">
    <property type="term" value="P:chorismate biosynthetic process"/>
    <property type="evidence" value="ECO:0007669"/>
    <property type="project" value="UniProtKB-UniRule"/>
</dbReference>
<feature type="binding site" evidence="8">
    <location>
        <position position="26"/>
    </location>
    <ligand>
        <name>phosphoenolpyruvate</name>
        <dbReference type="ChEBI" id="CHEBI:58702"/>
    </ligand>
</feature>
<feature type="binding site" evidence="8">
    <location>
        <position position="197"/>
    </location>
    <ligand>
        <name>3-phosphoshikimate</name>
        <dbReference type="ChEBI" id="CHEBI:145989"/>
    </ligand>
</feature>
<evidence type="ECO:0000259" key="9">
    <source>
        <dbReference type="Pfam" id="PF00275"/>
    </source>
</evidence>
<keyword evidence="11" id="KW-1185">Reference proteome</keyword>
<dbReference type="Pfam" id="PF00275">
    <property type="entry name" value="EPSP_synthase"/>
    <property type="match status" value="1"/>
</dbReference>
<dbReference type="FunFam" id="3.65.10.10:FF:000011">
    <property type="entry name" value="3-phosphoshikimate 1-carboxyvinyltransferase"/>
    <property type="match status" value="1"/>
</dbReference>
<keyword evidence="4 8" id="KW-0028">Amino-acid biosynthesis</keyword>
<organism evidence="10 11">
    <name type="scientific">Mycobacterium adipatum</name>
    <dbReference type="NCBI Taxonomy" id="1682113"/>
    <lineage>
        <taxon>Bacteria</taxon>
        <taxon>Bacillati</taxon>
        <taxon>Actinomycetota</taxon>
        <taxon>Actinomycetes</taxon>
        <taxon>Mycobacteriales</taxon>
        <taxon>Mycobacteriaceae</taxon>
        <taxon>Mycobacterium</taxon>
    </lineage>
</organism>
<dbReference type="GO" id="GO:0005737">
    <property type="term" value="C:cytoplasm"/>
    <property type="evidence" value="ECO:0007669"/>
    <property type="project" value="UniProtKB-SubCell"/>
</dbReference>
<dbReference type="HAMAP" id="MF_00210">
    <property type="entry name" value="EPSP_synth"/>
    <property type="match status" value="1"/>
</dbReference>
<feature type="binding site" evidence="8">
    <location>
        <position position="170"/>
    </location>
    <ligand>
        <name>phosphoenolpyruvate</name>
        <dbReference type="ChEBI" id="CHEBI:58702"/>
    </ligand>
</feature>
<dbReference type="InterPro" id="IPR001986">
    <property type="entry name" value="Enolpyruvate_Tfrase_dom"/>
</dbReference>
<keyword evidence="3 8" id="KW-0963">Cytoplasm</keyword>
<protein>
    <recommendedName>
        <fullName evidence="8">3-phosphoshikimate 1-carboxyvinyltransferase</fullName>
        <ecNumber evidence="8">2.5.1.19</ecNumber>
    </recommendedName>
    <alternativeName>
        <fullName evidence="8">5-enolpyruvylshikimate-3-phosphate synthase</fullName>
        <shortName evidence="8">EPSP synthase</shortName>
        <shortName evidence="8">EPSPS</shortName>
    </alternativeName>
</protein>
<feature type="binding site" evidence="8">
    <location>
        <position position="312"/>
    </location>
    <ligand>
        <name>3-phosphoshikimate</name>
        <dbReference type="ChEBI" id="CHEBI:145989"/>
    </ligand>
</feature>
<feature type="binding site" evidence="8">
    <location>
        <position position="26"/>
    </location>
    <ligand>
        <name>3-phosphoshikimate</name>
        <dbReference type="ChEBI" id="CHEBI:145989"/>
    </ligand>
</feature>
<dbReference type="PANTHER" id="PTHR21090">
    <property type="entry name" value="AROM/DEHYDROQUINATE SYNTHASE"/>
    <property type="match status" value="1"/>
</dbReference>
<reference evidence="10 11" key="1">
    <citation type="submission" date="2016-05" db="EMBL/GenBank/DDBJ databases">
        <title>Complete genome sequence of a phthalic acid esters degrading Mycobacterium sp. YC-RL4.</title>
        <authorList>
            <person name="Ren L."/>
            <person name="Fan S."/>
            <person name="Ruth N."/>
            <person name="Jia Y."/>
            <person name="Wang J."/>
            <person name="Qiao C."/>
        </authorList>
    </citation>
    <scope>NUCLEOTIDE SEQUENCE [LARGE SCALE GENOMIC DNA]</scope>
    <source>
        <strain evidence="10 11">YC-RL4</strain>
    </source>
</reference>
<comment type="similarity">
    <text evidence="2 8">Belongs to the EPSP synthase family.</text>
</comment>
<dbReference type="EC" id="2.5.1.19" evidence="8"/>
<dbReference type="Proteomes" id="UP000077143">
    <property type="component" value="Chromosome"/>
</dbReference>
<evidence type="ECO:0000256" key="5">
    <source>
        <dbReference type="ARBA" id="ARBA00022679"/>
    </source>
</evidence>
<feature type="binding site" evidence="8">
    <location>
        <position position="345"/>
    </location>
    <ligand>
        <name>phosphoenolpyruvate</name>
        <dbReference type="ChEBI" id="CHEBI:58702"/>
    </ligand>
</feature>
<dbReference type="PROSITE" id="PS00104">
    <property type="entry name" value="EPSP_SYNTHASE_1"/>
    <property type="match status" value="1"/>
</dbReference>
<dbReference type="PROSITE" id="PS00885">
    <property type="entry name" value="EPSP_SYNTHASE_2"/>
    <property type="match status" value="1"/>
</dbReference>
<comment type="subunit">
    <text evidence="8">Monomer.</text>
</comment>
<dbReference type="GO" id="GO:0009073">
    <property type="term" value="P:aromatic amino acid family biosynthetic process"/>
    <property type="evidence" value="ECO:0007669"/>
    <property type="project" value="UniProtKB-KW"/>
</dbReference>
<evidence type="ECO:0000313" key="11">
    <source>
        <dbReference type="Proteomes" id="UP000077143"/>
    </source>
</evidence>
<comment type="catalytic activity">
    <reaction evidence="7">
        <text>3-phosphoshikimate + phosphoenolpyruvate = 5-O-(1-carboxyvinyl)-3-phosphoshikimate + phosphate</text>
        <dbReference type="Rhea" id="RHEA:21256"/>
        <dbReference type="ChEBI" id="CHEBI:43474"/>
        <dbReference type="ChEBI" id="CHEBI:57701"/>
        <dbReference type="ChEBI" id="CHEBI:58702"/>
        <dbReference type="ChEBI" id="CHEBI:145989"/>
        <dbReference type="EC" id="2.5.1.19"/>
    </reaction>
    <physiologicalReaction direction="left-to-right" evidence="7">
        <dbReference type="Rhea" id="RHEA:21257"/>
    </physiologicalReaction>
</comment>
<feature type="binding site" evidence="8">
    <location>
        <position position="341"/>
    </location>
    <ligand>
        <name>3-phosphoshikimate</name>
        <dbReference type="ChEBI" id="CHEBI:145989"/>
    </ligand>
</feature>
<dbReference type="PANTHER" id="PTHR21090:SF5">
    <property type="entry name" value="PENTAFUNCTIONAL AROM POLYPEPTIDE"/>
    <property type="match status" value="1"/>
</dbReference>
<dbReference type="InterPro" id="IPR013792">
    <property type="entry name" value="RNA3'P_cycl/enolpyr_Trfase_a/b"/>
</dbReference>
<sequence length="427" mass="43618">MEAVKNWPAPTTTTPVHATVAVPGSKSLTNRALVLAALATPQGATTISGALRSRDTDLMIDAIRALGVTVTGDGTELTAAGAIAPAPATRIDCGLAGTVLRFLPAVAAIGTATVLFDGDEQARARPIAPLLDALRGLGVRIEGSGLPFEVRGEGSVAGGQVRIDASASSQFVSGLLLAGATFRDGLIVVHTGDSVPSAPHIAMTVSMLRSAGVTVEDDVPNRWRVAPGAVAARHWDIEPDLSNAVPFLAAAAVTAGTVRISRWPAESIQPSGAILDLLSRVNIVAEQTDSYLQARGAAGYGGIDVDLHDIGELAPAVAALAALATPGSVSTLRGIAHLRGHETDRLAALSTEINGLGGQCAQTPDGLRITAAPLHGGVWRSYADHRMATAGAIIGLRVPGVQVEDIATTSKTLPDFPGMWADMLGAM</sequence>
<comment type="subcellular location">
    <subcellularLocation>
        <location evidence="8">Cytoplasm</location>
    </subcellularLocation>
</comment>
<evidence type="ECO:0000256" key="8">
    <source>
        <dbReference type="HAMAP-Rule" id="MF_00210"/>
    </source>
</evidence>
<evidence type="ECO:0000256" key="7">
    <source>
        <dbReference type="ARBA" id="ARBA00044633"/>
    </source>
</evidence>
<dbReference type="RefSeq" id="WP_068003497.1">
    <property type="nucleotide sequence ID" value="NZ_CP015596.1"/>
</dbReference>
<dbReference type="PIRSF" id="PIRSF000505">
    <property type="entry name" value="EPSPS"/>
    <property type="match status" value="1"/>
</dbReference>
<evidence type="ECO:0000256" key="6">
    <source>
        <dbReference type="ARBA" id="ARBA00023141"/>
    </source>
</evidence>
<name>A0A172UVM4_9MYCO</name>
<evidence type="ECO:0000313" key="10">
    <source>
        <dbReference type="EMBL" id="ANE83179.1"/>
    </source>
</evidence>
<dbReference type="KEGG" id="madi:A7U43_22910"/>
<evidence type="ECO:0000256" key="2">
    <source>
        <dbReference type="ARBA" id="ARBA00009948"/>
    </source>
</evidence>
<feature type="binding site" evidence="8">
    <location>
        <position position="31"/>
    </location>
    <ligand>
        <name>3-phosphoshikimate</name>
        <dbReference type="ChEBI" id="CHEBI:145989"/>
    </ligand>
</feature>
<gene>
    <name evidence="8" type="primary">aroA</name>
    <name evidence="10" type="ORF">A7U43_22910</name>
</gene>
<evidence type="ECO:0000256" key="3">
    <source>
        <dbReference type="ARBA" id="ARBA00022490"/>
    </source>
</evidence>
<dbReference type="Gene3D" id="3.65.10.10">
    <property type="entry name" value="Enolpyruvate transferase domain"/>
    <property type="match status" value="2"/>
</dbReference>
<feature type="binding site" evidence="8">
    <location>
        <position position="125"/>
    </location>
    <ligand>
        <name>phosphoenolpyruvate</name>
        <dbReference type="ChEBI" id="CHEBI:58702"/>
    </ligand>
</feature>
<dbReference type="STRING" id="1682113.A7U43_22910"/>
<dbReference type="EMBL" id="CP015596">
    <property type="protein sequence ID" value="ANE83179.1"/>
    <property type="molecule type" value="Genomic_DNA"/>
</dbReference>
<dbReference type="InterPro" id="IPR023193">
    <property type="entry name" value="EPSP_synthase_CS"/>
</dbReference>
<feature type="binding site" evidence="8">
    <location>
        <position position="411"/>
    </location>
    <ligand>
        <name>phosphoenolpyruvate</name>
        <dbReference type="ChEBI" id="CHEBI:58702"/>
    </ligand>
</feature>
<accession>A0A172UVM4</accession>
<keyword evidence="6 8" id="KW-0057">Aromatic amino acid biosynthesis</keyword>